<keyword evidence="2" id="KW-1185">Reference proteome</keyword>
<dbReference type="EMBL" id="UYRX01001279">
    <property type="protein sequence ID" value="VDK89024.1"/>
    <property type="molecule type" value="Genomic_DNA"/>
</dbReference>
<evidence type="ECO:0000313" key="1">
    <source>
        <dbReference type="EMBL" id="VDK89024.1"/>
    </source>
</evidence>
<organism evidence="1 2">
    <name type="scientific">Litomosoides sigmodontis</name>
    <name type="common">Filarial nematode worm</name>
    <dbReference type="NCBI Taxonomy" id="42156"/>
    <lineage>
        <taxon>Eukaryota</taxon>
        <taxon>Metazoa</taxon>
        <taxon>Ecdysozoa</taxon>
        <taxon>Nematoda</taxon>
        <taxon>Chromadorea</taxon>
        <taxon>Rhabditida</taxon>
        <taxon>Spirurina</taxon>
        <taxon>Spiruromorpha</taxon>
        <taxon>Filarioidea</taxon>
        <taxon>Onchocercidae</taxon>
        <taxon>Litomosoides</taxon>
    </lineage>
</organism>
<accession>A0A3P6VFV8</accession>
<dbReference type="OrthoDB" id="5874523at2759"/>
<name>A0A3P6VFV8_LITSI</name>
<gene>
    <name evidence="1" type="ORF">NLS_LOCUS8946</name>
</gene>
<proteinExistence type="predicted"/>
<evidence type="ECO:0000313" key="2">
    <source>
        <dbReference type="Proteomes" id="UP000277928"/>
    </source>
</evidence>
<protein>
    <submittedName>
        <fullName evidence="1">Uncharacterized protein</fullName>
    </submittedName>
</protein>
<dbReference type="AlphaFoldDB" id="A0A3P6VFV8"/>
<dbReference type="OMA" id="WYFRACP"/>
<sequence length="707" mass="79205">MCNTSQGRWSHTIYRNNNLSNLCDRHYPEHSQFDAGSRRAALSGVGGGSFGTNRGQFRQCGHSRSIPELVRETGLILEVQREYGRILSQSNFSAPNIHIYFSSSTLVNDAPLSVITDNLSDIFQAGAMVEIEVEGGVNLKELKDRVHVILACTSIRPSTEIGHKPELVPMVVIQDDHEIPLALIANHELVAIPRHVFPIEEVTSAYMAKRNSVTTNVGWPEFATVGRSIEGRIINAPPWIREFTNPTIKKIALSIQRFGRDREGFAVIKEYIKRGVVLTPIDEEDKKICGDLFFPYEMRGDLSRAVTEYKDIYRLGSKWYFRACPELPNRKYKYRVYNLSSLDDVLTGNLIAQERPRDQRVDPSFITTQDLTGADVSTSGIEAVASTNHEPDDSHQLIELDSEPLSVSSPNASVPEVRTNTLNLLGHVNFHTSSTPIASDINETAILQSSNSSDVPDSNLLIDFSTEGEVQQGETQTRHFHVLDEDFNLSLFNFDFKEANKCNYKAEVLDCNNHENQDMCLRSQIKASKNANLNCTVNGFIKPKESVKVECDCAMEFTTCKPKKCVESCSVLRDGNSAVDELIDINNPIIDHEISDDDSENQIFHAVSVERQNDDGWWFTRKASDKTDLAEERKINDELMRAPCCVVENSETTELNSVSEDDKPLLILNDDHAKNCETASLSMTPQISLSNALQKDGVYAKFFAELL</sequence>
<dbReference type="Proteomes" id="UP000277928">
    <property type="component" value="Unassembled WGS sequence"/>
</dbReference>
<reference evidence="1 2" key="1">
    <citation type="submission" date="2018-08" db="EMBL/GenBank/DDBJ databases">
        <authorList>
            <person name="Laetsch R D."/>
            <person name="Stevens L."/>
            <person name="Kumar S."/>
            <person name="Blaxter L. M."/>
        </authorList>
    </citation>
    <scope>NUCLEOTIDE SEQUENCE [LARGE SCALE GENOMIC DNA]</scope>
</reference>